<dbReference type="PANTHER" id="PTHR48081">
    <property type="entry name" value="AB HYDROLASE SUPERFAMILY PROTEIN C4A8.06C"/>
    <property type="match status" value="1"/>
</dbReference>
<dbReference type="SUPFAM" id="SSF53474">
    <property type="entry name" value="alpha/beta-Hydrolases"/>
    <property type="match status" value="1"/>
</dbReference>
<sequence>MTVDHATGSCAVRVYTPETDADGRPLFVWCHGGAWAAGDLEGPEADATAREVCVRADAVVVSVDYRLAKDGVHYPVPLDDVVAAYLWAVDKAKDLGADPARVTLGGASAGGNLAAGAALRVRDEGAPMPAALLLAYPCLHPELPPASPELQEKLDRLSPAAAFAPHLLTPIVENYLGAPISEATPYAMPGLADDLTGLPPTMIINDEYDGLRASGEHFARQLREAGVEVVLDTVPDVDHGHLARPALPQLEQTYADMARWVKG</sequence>
<dbReference type="InterPro" id="IPR029058">
    <property type="entry name" value="AB_hydrolase_fold"/>
</dbReference>
<dbReference type="InterPro" id="IPR050300">
    <property type="entry name" value="GDXG_lipolytic_enzyme"/>
</dbReference>
<keyword evidence="1" id="KW-0378">Hydrolase</keyword>
<evidence type="ECO:0000313" key="4">
    <source>
        <dbReference type="Proteomes" id="UP000578449"/>
    </source>
</evidence>
<dbReference type="InterPro" id="IPR013094">
    <property type="entry name" value="AB_hydrolase_3"/>
</dbReference>
<accession>A0A840PHD4</accession>
<dbReference type="Gene3D" id="3.40.50.1820">
    <property type="entry name" value="alpha/beta hydrolase"/>
    <property type="match status" value="1"/>
</dbReference>
<keyword evidence="4" id="KW-1185">Reference proteome</keyword>
<gene>
    <name evidence="3" type="ORF">HNP84_006692</name>
</gene>
<organism evidence="3 4">
    <name type="scientific">Thermocatellispora tengchongensis</name>
    <dbReference type="NCBI Taxonomy" id="1073253"/>
    <lineage>
        <taxon>Bacteria</taxon>
        <taxon>Bacillati</taxon>
        <taxon>Actinomycetota</taxon>
        <taxon>Actinomycetes</taxon>
        <taxon>Streptosporangiales</taxon>
        <taxon>Streptosporangiaceae</taxon>
        <taxon>Thermocatellispora</taxon>
    </lineage>
</organism>
<reference evidence="3 4" key="1">
    <citation type="submission" date="2020-08" db="EMBL/GenBank/DDBJ databases">
        <title>Genomic Encyclopedia of Type Strains, Phase IV (KMG-IV): sequencing the most valuable type-strain genomes for metagenomic binning, comparative biology and taxonomic classification.</title>
        <authorList>
            <person name="Goeker M."/>
        </authorList>
    </citation>
    <scope>NUCLEOTIDE SEQUENCE [LARGE SCALE GENOMIC DNA]</scope>
    <source>
        <strain evidence="3 4">DSM 45615</strain>
    </source>
</reference>
<dbReference type="AlphaFoldDB" id="A0A840PHD4"/>
<evidence type="ECO:0000256" key="1">
    <source>
        <dbReference type="ARBA" id="ARBA00022801"/>
    </source>
</evidence>
<comment type="caution">
    <text evidence="3">The sequence shown here is derived from an EMBL/GenBank/DDBJ whole genome shotgun (WGS) entry which is preliminary data.</text>
</comment>
<proteinExistence type="predicted"/>
<feature type="domain" description="Alpha/beta hydrolase fold-3" evidence="2">
    <location>
        <begin position="28"/>
        <end position="241"/>
    </location>
</feature>
<protein>
    <submittedName>
        <fullName evidence="3">Acetyl esterase/lipase</fullName>
    </submittedName>
</protein>
<evidence type="ECO:0000313" key="3">
    <source>
        <dbReference type="EMBL" id="MBB5136940.1"/>
    </source>
</evidence>
<name>A0A840PHD4_9ACTN</name>
<dbReference type="EMBL" id="JACHGN010000016">
    <property type="protein sequence ID" value="MBB5136940.1"/>
    <property type="molecule type" value="Genomic_DNA"/>
</dbReference>
<dbReference type="GO" id="GO:0016787">
    <property type="term" value="F:hydrolase activity"/>
    <property type="evidence" value="ECO:0007669"/>
    <property type="project" value="UniProtKB-KW"/>
</dbReference>
<dbReference type="PANTHER" id="PTHR48081:SF8">
    <property type="entry name" value="ALPHA_BETA HYDROLASE FOLD-3 DOMAIN-CONTAINING PROTEIN-RELATED"/>
    <property type="match status" value="1"/>
</dbReference>
<dbReference type="Pfam" id="PF07859">
    <property type="entry name" value="Abhydrolase_3"/>
    <property type="match status" value="1"/>
</dbReference>
<dbReference type="RefSeq" id="WP_185053810.1">
    <property type="nucleotide sequence ID" value="NZ_BAABIX010000021.1"/>
</dbReference>
<dbReference type="Proteomes" id="UP000578449">
    <property type="component" value="Unassembled WGS sequence"/>
</dbReference>
<evidence type="ECO:0000259" key="2">
    <source>
        <dbReference type="Pfam" id="PF07859"/>
    </source>
</evidence>